<evidence type="ECO:0000313" key="4">
    <source>
        <dbReference type="Proteomes" id="UP001153620"/>
    </source>
</evidence>
<feature type="chain" id="PRO_5040106423" evidence="2">
    <location>
        <begin position="25"/>
        <end position="127"/>
    </location>
</feature>
<dbReference type="OrthoDB" id="10546791at2759"/>
<keyword evidence="2" id="KW-0732">Signal</keyword>
<accession>A0A9N9S7H9</accession>
<dbReference type="EMBL" id="OU895880">
    <property type="protein sequence ID" value="CAG9810170.1"/>
    <property type="molecule type" value="Genomic_DNA"/>
</dbReference>
<dbReference type="Proteomes" id="UP001153620">
    <property type="component" value="Chromosome 4"/>
</dbReference>
<reference evidence="3" key="1">
    <citation type="submission" date="2022-01" db="EMBL/GenBank/DDBJ databases">
        <authorList>
            <person name="King R."/>
        </authorList>
    </citation>
    <scope>NUCLEOTIDE SEQUENCE</scope>
</reference>
<reference evidence="3" key="2">
    <citation type="submission" date="2022-10" db="EMBL/GenBank/DDBJ databases">
        <authorList>
            <consortium name="ENA_rothamsted_submissions"/>
            <consortium name="culmorum"/>
            <person name="King R."/>
        </authorList>
    </citation>
    <scope>NUCLEOTIDE SEQUENCE</scope>
</reference>
<gene>
    <name evidence="3" type="ORF">CHIRRI_LOCUS12987</name>
</gene>
<organism evidence="3 4">
    <name type="scientific">Chironomus riparius</name>
    <dbReference type="NCBI Taxonomy" id="315576"/>
    <lineage>
        <taxon>Eukaryota</taxon>
        <taxon>Metazoa</taxon>
        <taxon>Ecdysozoa</taxon>
        <taxon>Arthropoda</taxon>
        <taxon>Hexapoda</taxon>
        <taxon>Insecta</taxon>
        <taxon>Pterygota</taxon>
        <taxon>Neoptera</taxon>
        <taxon>Endopterygota</taxon>
        <taxon>Diptera</taxon>
        <taxon>Nematocera</taxon>
        <taxon>Chironomoidea</taxon>
        <taxon>Chironomidae</taxon>
        <taxon>Chironominae</taxon>
        <taxon>Chironomus</taxon>
    </lineage>
</organism>
<keyword evidence="4" id="KW-1185">Reference proteome</keyword>
<evidence type="ECO:0000256" key="2">
    <source>
        <dbReference type="SAM" id="SignalP"/>
    </source>
</evidence>
<feature type="region of interest" description="Disordered" evidence="1">
    <location>
        <begin position="23"/>
        <end position="44"/>
    </location>
</feature>
<feature type="compositionally biased region" description="Low complexity" evidence="1">
    <location>
        <begin position="23"/>
        <end position="40"/>
    </location>
</feature>
<evidence type="ECO:0000313" key="3">
    <source>
        <dbReference type="EMBL" id="CAG9810170.1"/>
    </source>
</evidence>
<name>A0A9N9S7H9_9DIPT</name>
<proteinExistence type="predicted"/>
<sequence length="127" mass="14460">MSTSTIVITAILIVISTLPSTIKSQTTTTSPSPNMPTTTTKNPEDCANRIYSTIRGFRGTKEELFKKLEAQFNMEMKGIRVNEFSNENYKKVTDTVAKRLSRDDIINVEDFRKFADTMIQKWRATGR</sequence>
<evidence type="ECO:0000256" key="1">
    <source>
        <dbReference type="SAM" id="MobiDB-lite"/>
    </source>
</evidence>
<protein>
    <submittedName>
        <fullName evidence="3">Uncharacterized protein</fullName>
    </submittedName>
</protein>
<dbReference type="AlphaFoldDB" id="A0A9N9S7H9"/>
<feature type="signal peptide" evidence="2">
    <location>
        <begin position="1"/>
        <end position="24"/>
    </location>
</feature>